<dbReference type="SUPFAM" id="SSF81631">
    <property type="entry name" value="PAP/OAS1 substrate-binding domain"/>
    <property type="match status" value="1"/>
</dbReference>
<evidence type="ECO:0000256" key="1">
    <source>
        <dbReference type="SAM" id="MobiDB-lite"/>
    </source>
</evidence>
<dbReference type="AlphaFoldDB" id="A0AAV5D0L0"/>
<sequence>MVICDPNFGLYAALHKHAERCEMESKAFMDPVLLPTLEVLLQEVYTSLRPEPVDYEHRQVMIDVFNKMAEQIFGRRSFCFNSWWFVSGKRNGLPIVEPFGSFTMDLFTAKSDLDLSVNFRNDVVGEFPRKDKISAIRRLAKVLHDHQRNGRCYGLLPIVTAIVPVLKMKFWAKSHGINSPKDRTISSMAIISLVAFHLQTRHPPILPAFSGILKGTPSIAHGSDLASIERNVSLYKGFGSRNKESVAELFVSLMSKLVSVEGLWEQGLCASNFEGSWISKTWDRGVGNLSVEDFMDRSQNFARSVGKEEMQTICECLRATVSSLSNFFMGKIDVPRLKALLFGPVNQDKPIINVSQRNAKRKRVIQTSNQKNRKRKRLDQDEPLTPPVQTDAKKKKIDQDKPIIPTVQKDAKKKKLHQDKPVTPIKKDAKKKKPGLDKAVAPTILKDAEKSTLRPDLGNRHVQQRTTLLLVHGLLLFLTLLKLINQFPPIQHQGQVMFAPSASHHPVMDRLHPYGINSAQQMQHYDNRFIQRPPYGIGPEVQLLLNYSKQVKLVAAYAVPPMVIDATDAGKKRLCISLGPNARLSPATS</sequence>
<proteinExistence type="predicted"/>
<organism evidence="3 4">
    <name type="scientific">Eleusine coracana subsp. coracana</name>
    <dbReference type="NCBI Taxonomy" id="191504"/>
    <lineage>
        <taxon>Eukaryota</taxon>
        <taxon>Viridiplantae</taxon>
        <taxon>Streptophyta</taxon>
        <taxon>Embryophyta</taxon>
        <taxon>Tracheophyta</taxon>
        <taxon>Spermatophyta</taxon>
        <taxon>Magnoliopsida</taxon>
        <taxon>Liliopsida</taxon>
        <taxon>Poales</taxon>
        <taxon>Poaceae</taxon>
        <taxon>PACMAD clade</taxon>
        <taxon>Chloridoideae</taxon>
        <taxon>Cynodonteae</taxon>
        <taxon>Eleusininae</taxon>
        <taxon>Eleusine</taxon>
    </lineage>
</organism>
<feature type="region of interest" description="Disordered" evidence="1">
    <location>
        <begin position="357"/>
        <end position="442"/>
    </location>
</feature>
<gene>
    <name evidence="3" type="primary">ga21811</name>
    <name evidence="3" type="ORF">PR202_ga21811</name>
</gene>
<dbReference type="GO" id="GO:0031123">
    <property type="term" value="P:RNA 3'-end processing"/>
    <property type="evidence" value="ECO:0007669"/>
    <property type="project" value="TreeGrafter"/>
</dbReference>
<evidence type="ECO:0000313" key="3">
    <source>
        <dbReference type="EMBL" id="GJN04277.1"/>
    </source>
</evidence>
<protein>
    <recommendedName>
        <fullName evidence="2">Poly(A) RNA polymerase mitochondrial-like central palm domain-containing protein</fullName>
    </recommendedName>
</protein>
<keyword evidence="4" id="KW-1185">Reference proteome</keyword>
<dbReference type="SUPFAM" id="SSF81301">
    <property type="entry name" value="Nucleotidyltransferase"/>
    <property type="match status" value="1"/>
</dbReference>
<evidence type="ECO:0000259" key="2">
    <source>
        <dbReference type="Pfam" id="PF22600"/>
    </source>
</evidence>
<name>A0AAV5D0L0_ELECO</name>
<dbReference type="InterPro" id="IPR043519">
    <property type="entry name" value="NT_sf"/>
</dbReference>
<dbReference type="PANTHER" id="PTHR12271:SF134">
    <property type="entry name" value="NUCLEOTIDYLTRANSFERASE FAMILY PROTEIN"/>
    <property type="match status" value="1"/>
</dbReference>
<dbReference type="Pfam" id="PF22600">
    <property type="entry name" value="MTPAP-like_central"/>
    <property type="match status" value="1"/>
</dbReference>
<dbReference type="Proteomes" id="UP001054889">
    <property type="component" value="Unassembled WGS sequence"/>
</dbReference>
<dbReference type="PANTHER" id="PTHR12271">
    <property type="entry name" value="POLY A POLYMERASE CID PAP -RELATED"/>
    <property type="match status" value="1"/>
</dbReference>
<reference evidence="3" key="1">
    <citation type="journal article" date="2018" name="DNA Res.">
        <title>Multiple hybrid de novo genome assembly of finger millet, an orphan allotetraploid crop.</title>
        <authorList>
            <person name="Hatakeyama M."/>
            <person name="Aluri S."/>
            <person name="Balachadran M.T."/>
            <person name="Sivarajan S.R."/>
            <person name="Patrignani A."/>
            <person name="Gruter S."/>
            <person name="Poveda L."/>
            <person name="Shimizu-Inatsugi R."/>
            <person name="Baeten J."/>
            <person name="Francoijs K.J."/>
            <person name="Nataraja K.N."/>
            <person name="Reddy Y.A.N."/>
            <person name="Phadnis S."/>
            <person name="Ravikumar R.L."/>
            <person name="Schlapbach R."/>
            <person name="Sreeman S.M."/>
            <person name="Shimizu K.K."/>
        </authorList>
    </citation>
    <scope>NUCLEOTIDE SEQUENCE</scope>
</reference>
<dbReference type="EMBL" id="BQKI01000010">
    <property type="protein sequence ID" value="GJN04277.1"/>
    <property type="molecule type" value="Genomic_DNA"/>
</dbReference>
<comment type="caution">
    <text evidence="3">The sequence shown here is derived from an EMBL/GenBank/DDBJ whole genome shotgun (WGS) entry which is preliminary data.</text>
</comment>
<dbReference type="Gene3D" id="1.10.1410.10">
    <property type="match status" value="1"/>
</dbReference>
<dbReference type="GO" id="GO:0016779">
    <property type="term" value="F:nucleotidyltransferase activity"/>
    <property type="evidence" value="ECO:0007669"/>
    <property type="project" value="TreeGrafter"/>
</dbReference>
<evidence type="ECO:0000313" key="4">
    <source>
        <dbReference type="Proteomes" id="UP001054889"/>
    </source>
</evidence>
<dbReference type="InterPro" id="IPR054708">
    <property type="entry name" value="MTPAP-like_central"/>
</dbReference>
<reference evidence="3" key="2">
    <citation type="submission" date="2021-12" db="EMBL/GenBank/DDBJ databases">
        <title>Resequencing data analysis of finger millet.</title>
        <authorList>
            <person name="Hatakeyama M."/>
            <person name="Aluri S."/>
            <person name="Balachadran M.T."/>
            <person name="Sivarajan S.R."/>
            <person name="Poveda L."/>
            <person name="Shimizu-Inatsugi R."/>
            <person name="Schlapbach R."/>
            <person name="Sreeman S.M."/>
            <person name="Shimizu K.K."/>
        </authorList>
    </citation>
    <scope>NUCLEOTIDE SEQUENCE</scope>
</reference>
<feature type="domain" description="Poly(A) RNA polymerase mitochondrial-like central palm" evidence="2">
    <location>
        <begin position="40"/>
        <end position="177"/>
    </location>
</feature>
<accession>A0AAV5D0L0</accession>